<reference evidence="9 10" key="1">
    <citation type="submission" date="2019-09" db="EMBL/GenBank/DDBJ databases">
        <title>Draft genome of the ectomycorrhizal ascomycete Sphaerosporella brunnea.</title>
        <authorList>
            <consortium name="DOE Joint Genome Institute"/>
            <person name="Benucci G.M."/>
            <person name="Marozzi G."/>
            <person name="Antonielli L."/>
            <person name="Sanchez S."/>
            <person name="Marco P."/>
            <person name="Wang X."/>
            <person name="Falini L.B."/>
            <person name="Barry K."/>
            <person name="Haridas S."/>
            <person name="Lipzen A."/>
            <person name="Labutti K."/>
            <person name="Grigoriev I.V."/>
            <person name="Murat C."/>
            <person name="Martin F."/>
            <person name="Albertini E."/>
            <person name="Donnini D."/>
            <person name="Bonito G."/>
        </authorList>
    </citation>
    <scope>NUCLEOTIDE SEQUENCE [LARGE SCALE GENOMIC DNA]</scope>
    <source>
        <strain evidence="9 10">Sb_GMNB300</strain>
    </source>
</reference>
<dbReference type="InterPro" id="IPR036259">
    <property type="entry name" value="MFS_trans_sf"/>
</dbReference>
<evidence type="ECO:0000256" key="6">
    <source>
        <dbReference type="SAM" id="MobiDB-lite"/>
    </source>
</evidence>
<comment type="subcellular location">
    <subcellularLocation>
        <location evidence="1">Membrane</location>
        <topology evidence="1">Multi-pass membrane protein</topology>
    </subcellularLocation>
</comment>
<dbReference type="SUPFAM" id="SSF103473">
    <property type="entry name" value="MFS general substrate transporter"/>
    <property type="match status" value="1"/>
</dbReference>
<dbReference type="AlphaFoldDB" id="A0A5J5EEK2"/>
<evidence type="ECO:0000259" key="8">
    <source>
        <dbReference type="PROSITE" id="PS50850"/>
    </source>
</evidence>
<feature type="transmembrane region" description="Helical" evidence="7">
    <location>
        <begin position="297"/>
        <end position="314"/>
    </location>
</feature>
<dbReference type="EMBL" id="VXIS01000449">
    <property type="protein sequence ID" value="KAA8893399.1"/>
    <property type="molecule type" value="Genomic_DNA"/>
</dbReference>
<feature type="compositionally biased region" description="Polar residues" evidence="6">
    <location>
        <begin position="34"/>
        <end position="49"/>
    </location>
</feature>
<evidence type="ECO:0000256" key="7">
    <source>
        <dbReference type="SAM" id="Phobius"/>
    </source>
</evidence>
<dbReference type="OrthoDB" id="9986881at2759"/>
<dbReference type="PROSITE" id="PS50850">
    <property type="entry name" value="MFS"/>
    <property type="match status" value="1"/>
</dbReference>
<dbReference type="GO" id="GO:0005886">
    <property type="term" value="C:plasma membrane"/>
    <property type="evidence" value="ECO:0007669"/>
    <property type="project" value="TreeGrafter"/>
</dbReference>
<dbReference type="GO" id="GO:0022857">
    <property type="term" value="F:transmembrane transporter activity"/>
    <property type="evidence" value="ECO:0007669"/>
    <property type="project" value="InterPro"/>
</dbReference>
<feature type="compositionally biased region" description="Basic and acidic residues" evidence="6">
    <location>
        <begin position="1"/>
        <end position="12"/>
    </location>
</feature>
<feature type="transmembrane region" description="Helical" evidence="7">
    <location>
        <begin position="137"/>
        <end position="154"/>
    </location>
</feature>
<feature type="transmembrane region" description="Helical" evidence="7">
    <location>
        <begin position="448"/>
        <end position="467"/>
    </location>
</feature>
<feature type="transmembrane region" description="Helical" evidence="7">
    <location>
        <begin position="473"/>
        <end position="496"/>
    </location>
</feature>
<keyword evidence="10" id="KW-1185">Reference proteome</keyword>
<evidence type="ECO:0000256" key="3">
    <source>
        <dbReference type="ARBA" id="ARBA00022692"/>
    </source>
</evidence>
<name>A0A5J5EEK2_9PEZI</name>
<keyword evidence="3 7" id="KW-0812">Transmembrane</keyword>
<feature type="transmembrane region" description="Helical" evidence="7">
    <location>
        <begin position="547"/>
        <end position="568"/>
    </location>
</feature>
<feature type="compositionally biased region" description="Low complexity" evidence="6">
    <location>
        <begin position="19"/>
        <end position="33"/>
    </location>
</feature>
<feature type="domain" description="Major facilitator superfamily (MFS) profile" evidence="8">
    <location>
        <begin position="139"/>
        <end position="573"/>
    </location>
</feature>
<proteinExistence type="predicted"/>
<feature type="transmembrane region" description="Helical" evidence="7">
    <location>
        <begin position="204"/>
        <end position="222"/>
    </location>
</feature>
<feature type="transmembrane region" description="Helical" evidence="7">
    <location>
        <begin position="370"/>
        <end position="396"/>
    </location>
</feature>
<dbReference type="Gene3D" id="1.20.1250.20">
    <property type="entry name" value="MFS general substrate transporter like domains"/>
    <property type="match status" value="1"/>
</dbReference>
<dbReference type="InterPro" id="IPR020846">
    <property type="entry name" value="MFS_dom"/>
</dbReference>
<evidence type="ECO:0000256" key="5">
    <source>
        <dbReference type="ARBA" id="ARBA00023136"/>
    </source>
</evidence>
<dbReference type="PANTHER" id="PTHR23502:SF31">
    <property type="entry name" value="POLYAMINE TRANSPORTER 1"/>
    <property type="match status" value="1"/>
</dbReference>
<feature type="transmembrane region" description="Helical" evidence="7">
    <location>
        <begin position="264"/>
        <end position="285"/>
    </location>
</feature>
<feature type="transmembrane region" description="Helical" evidence="7">
    <location>
        <begin position="174"/>
        <end position="192"/>
    </location>
</feature>
<evidence type="ECO:0000313" key="9">
    <source>
        <dbReference type="EMBL" id="KAA8893399.1"/>
    </source>
</evidence>
<feature type="transmembrane region" description="Helical" evidence="7">
    <location>
        <begin position="408"/>
        <end position="428"/>
    </location>
</feature>
<feature type="transmembrane region" description="Helical" evidence="7">
    <location>
        <begin position="228"/>
        <end position="252"/>
    </location>
</feature>
<feature type="transmembrane region" description="Helical" evidence="7">
    <location>
        <begin position="508"/>
        <end position="535"/>
    </location>
</feature>
<organism evidence="9 10">
    <name type="scientific">Sphaerosporella brunnea</name>
    <dbReference type="NCBI Taxonomy" id="1250544"/>
    <lineage>
        <taxon>Eukaryota</taxon>
        <taxon>Fungi</taxon>
        <taxon>Dikarya</taxon>
        <taxon>Ascomycota</taxon>
        <taxon>Pezizomycotina</taxon>
        <taxon>Pezizomycetes</taxon>
        <taxon>Pezizales</taxon>
        <taxon>Pyronemataceae</taxon>
        <taxon>Sphaerosporella</taxon>
    </lineage>
</organism>
<dbReference type="FunFam" id="1.20.1250.20:FF:000011">
    <property type="entry name" value="MFS multidrug transporter, putative"/>
    <property type="match status" value="1"/>
</dbReference>
<dbReference type="CDD" id="cd17323">
    <property type="entry name" value="MFS_Tpo1_MDR_like"/>
    <property type="match status" value="1"/>
</dbReference>
<dbReference type="PANTHER" id="PTHR23502">
    <property type="entry name" value="MAJOR FACILITATOR SUPERFAMILY"/>
    <property type="match status" value="1"/>
</dbReference>
<accession>A0A5J5EEK2</accession>
<keyword evidence="4 7" id="KW-1133">Transmembrane helix</keyword>
<feature type="region of interest" description="Disordered" evidence="6">
    <location>
        <begin position="1"/>
        <end position="54"/>
    </location>
</feature>
<keyword evidence="2" id="KW-0813">Transport</keyword>
<dbReference type="Proteomes" id="UP000326924">
    <property type="component" value="Unassembled WGS sequence"/>
</dbReference>
<dbReference type="InterPro" id="IPR011701">
    <property type="entry name" value="MFS"/>
</dbReference>
<evidence type="ECO:0000256" key="2">
    <source>
        <dbReference type="ARBA" id="ARBA00022448"/>
    </source>
</evidence>
<protein>
    <submittedName>
        <fullName evidence="9">Major facilitator superfamily domain-containing protein</fullName>
    </submittedName>
</protein>
<evidence type="ECO:0000256" key="4">
    <source>
        <dbReference type="ARBA" id="ARBA00022989"/>
    </source>
</evidence>
<dbReference type="InParanoid" id="A0A5J5EEK2"/>
<keyword evidence="5 7" id="KW-0472">Membrane</keyword>
<gene>
    <name evidence="9" type="ORF">FN846DRAFT_529775</name>
</gene>
<evidence type="ECO:0000256" key="1">
    <source>
        <dbReference type="ARBA" id="ARBA00004141"/>
    </source>
</evidence>
<comment type="caution">
    <text evidence="9">The sequence shown here is derived from an EMBL/GenBank/DDBJ whole genome shotgun (WGS) entry which is preliminary data.</text>
</comment>
<sequence length="596" mass="65213">MATYPHDVEKSESLPNVPSSSTSTVSSDADSVSGLSVSRQHTLSPQNYNAHDPTVLDRQRTAATVYEQTVGGKFHPRPRTPSVFSRITSRLTPEEWPEFGGGKAYPPPLPERDIYVVDFAGPNDAMHGQNWPLRKKLITAAVLGYTTFVCAWGSSIYSSATFAVSEHFGIPSEVALLGMSLFVLGFATGPLIWAPFSELKGRRIPLLIGIFGFSIFQIAVAVAKDVQTVLICRFFGGVFASCPIAVVGAVFADMFGVETRGTAVAVFSMMVFSGPLFGPIAGGFIVKSHLGWRWTEYITAIMGFFALGLNLLFLEETYPPVILIKKAEHLRRLTKNWGIHAKQEEIAIDLQTLLSKNFGRPIRLLFTEPIILLISIYTAFVYAILYLFLVSYPIVFAEVRGWSPGVDALPYIGMITGEILGGALVIAFQPWTNRRMMAAGHVRPEDRLVPCIIGSIFFPIGLFWFSWAGADPSIHWIVPSLAGVPLGLGLITIFLQSLNYLIDAYLDFAASAIAANTVLRSAFAAGFPLFGAFLFEPKPHGKLGVGWAGSLLGFIAIAMVPIPLFFFLKGEAIRKRSKWAPDHKVAIRQGEIVEED</sequence>
<dbReference type="FunCoup" id="A0A5J5EEK2">
    <property type="interactions" value="59"/>
</dbReference>
<dbReference type="Pfam" id="PF07690">
    <property type="entry name" value="MFS_1"/>
    <property type="match status" value="1"/>
</dbReference>
<evidence type="ECO:0000313" key="10">
    <source>
        <dbReference type="Proteomes" id="UP000326924"/>
    </source>
</evidence>